<accession>A0A9J5XNZ0</accession>
<reference evidence="2 3" key="1">
    <citation type="submission" date="2020-09" db="EMBL/GenBank/DDBJ databases">
        <title>De no assembly of potato wild relative species, Solanum commersonii.</title>
        <authorList>
            <person name="Cho K."/>
        </authorList>
    </citation>
    <scope>NUCLEOTIDE SEQUENCE [LARGE SCALE GENOMIC DNA]</scope>
    <source>
        <strain evidence="2">LZ3.2</strain>
        <tissue evidence="2">Leaf</tissue>
    </source>
</reference>
<dbReference type="EMBL" id="JACXVP010000008">
    <property type="protein sequence ID" value="KAG5589963.1"/>
    <property type="molecule type" value="Genomic_DNA"/>
</dbReference>
<dbReference type="AlphaFoldDB" id="A0A9J5XNZ0"/>
<feature type="signal peptide" evidence="1">
    <location>
        <begin position="1"/>
        <end position="23"/>
    </location>
</feature>
<dbReference type="OrthoDB" id="1194650at2759"/>
<keyword evidence="1" id="KW-0732">Signal</keyword>
<proteinExistence type="predicted"/>
<feature type="non-terminal residue" evidence="2">
    <location>
        <position position="238"/>
    </location>
</feature>
<evidence type="ECO:0000313" key="2">
    <source>
        <dbReference type="EMBL" id="KAG5589963.1"/>
    </source>
</evidence>
<name>A0A9J5XNZ0_SOLCO</name>
<feature type="chain" id="PRO_5039908447" evidence="1">
    <location>
        <begin position="24"/>
        <end position="238"/>
    </location>
</feature>
<keyword evidence="3" id="KW-1185">Reference proteome</keyword>
<organism evidence="2 3">
    <name type="scientific">Solanum commersonii</name>
    <name type="common">Commerson's wild potato</name>
    <name type="synonym">Commerson's nightshade</name>
    <dbReference type="NCBI Taxonomy" id="4109"/>
    <lineage>
        <taxon>Eukaryota</taxon>
        <taxon>Viridiplantae</taxon>
        <taxon>Streptophyta</taxon>
        <taxon>Embryophyta</taxon>
        <taxon>Tracheophyta</taxon>
        <taxon>Spermatophyta</taxon>
        <taxon>Magnoliopsida</taxon>
        <taxon>eudicotyledons</taxon>
        <taxon>Gunneridae</taxon>
        <taxon>Pentapetalae</taxon>
        <taxon>asterids</taxon>
        <taxon>lamiids</taxon>
        <taxon>Solanales</taxon>
        <taxon>Solanaceae</taxon>
        <taxon>Solanoideae</taxon>
        <taxon>Solaneae</taxon>
        <taxon>Solanum</taxon>
    </lineage>
</organism>
<dbReference type="Proteomes" id="UP000824120">
    <property type="component" value="Chromosome 8"/>
</dbReference>
<sequence length="238" mass="27794">WQKVQKSLKDLLLLLIAIGNAKLKKIIESESKMKSMIEIERYEDNRKSYDGGEDENIRDSGDGVDDPLSFPICARDISVELYDLFTCMNDLGYFPTNIYMAYVDERQYKRKGNSFKYIRNNTKIKLYLLLYNNIFKLIVHLHLSPIVHEMKQTYMKTFKSYMNEVNNMFINTLKVELKGVVVLTSLIEVADDDKDLNGHNNITCTKHAYDHVSFTTQKIVFDTSNDRDLCEPVYLNKK</sequence>
<evidence type="ECO:0000256" key="1">
    <source>
        <dbReference type="SAM" id="SignalP"/>
    </source>
</evidence>
<protein>
    <submittedName>
        <fullName evidence="2">Uncharacterized protein</fullName>
    </submittedName>
</protein>
<gene>
    <name evidence="2" type="ORF">H5410_040477</name>
</gene>
<comment type="caution">
    <text evidence="2">The sequence shown here is derived from an EMBL/GenBank/DDBJ whole genome shotgun (WGS) entry which is preliminary data.</text>
</comment>
<evidence type="ECO:0000313" key="3">
    <source>
        <dbReference type="Proteomes" id="UP000824120"/>
    </source>
</evidence>